<evidence type="ECO:0000256" key="3">
    <source>
        <dbReference type="ARBA" id="ARBA00022573"/>
    </source>
</evidence>
<keyword evidence="3" id="KW-0169">Cobalamin biosynthesis</keyword>
<dbReference type="SUPFAM" id="SSF63965">
    <property type="entry name" value="Precorrin-8X methylmutase CbiC/CobH"/>
    <property type="match status" value="1"/>
</dbReference>
<dbReference type="PANTHER" id="PTHR43588">
    <property type="entry name" value="COBALT-PRECORRIN-8 METHYLMUTASE"/>
    <property type="match status" value="1"/>
</dbReference>
<dbReference type="RefSeq" id="WP_072771994.1">
    <property type="nucleotide sequence ID" value="NZ_FRDN01000005.1"/>
</dbReference>
<reference evidence="7" key="1">
    <citation type="submission" date="2016-12" db="EMBL/GenBank/DDBJ databases">
        <authorList>
            <person name="Varghese N."/>
            <person name="Submissions S."/>
        </authorList>
    </citation>
    <scope>NUCLEOTIDE SEQUENCE [LARGE SCALE GENOMIC DNA]</scope>
    <source>
        <strain evidence="7">DSM 11544</strain>
    </source>
</reference>
<keyword evidence="4" id="KW-0413">Isomerase</keyword>
<organism evidence="6 7">
    <name type="scientific">Desulfitobacterium chlororespirans DSM 11544</name>
    <dbReference type="NCBI Taxonomy" id="1121395"/>
    <lineage>
        <taxon>Bacteria</taxon>
        <taxon>Bacillati</taxon>
        <taxon>Bacillota</taxon>
        <taxon>Clostridia</taxon>
        <taxon>Eubacteriales</taxon>
        <taxon>Desulfitobacteriaceae</taxon>
        <taxon>Desulfitobacterium</taxon>
    </lineage>
</organism>
<dbReference type="GO" id="GO:0009236">
    <property type="term" value="P:cobalamin biosynthetic process"/>
    <property type="evidence" value="ECO:0007669"/>
    <property type="project" value="UniProtKB-UniPathway"/>
</dbReference>
<dbReference type="PANTHER" id="PTHR43588:SF1">
    <property type="entry name" value="COBALT-PRECORRIN-8 METHYLMUTASE"/>
    <property type="match status" value="1"/>
</dbReference>
<evidence type="ECO:0000313" key="7">
    <source>
        <dbReference type="Proteomes" id="UP000184010"/>
    </source>
</evidence>
<comment type="similarity">
    <text evidence="2">Belongs to the CobH/CbiC family.</text>
</comment>
<protein>
    <submittedName>
        <fullName evidence="6">Precorrin-8X methylmutase /cobalt-precorrin 8 methylmutase</fullName>
    </submittedName>
</protein>
<dbReference type="EMBL" id="FRDN01000005">
    <property type="protein sequence ID" value="SHN65072.1"/>
    <property type="molecule type" value="Genomic_DNA"/>
</dbReference>
<dbReference type="GO" id="GO:0016993">
    <property type="term" value="F:precorrin-8X methylmutase activity"/>
    <property type="evidence" value="ECO:0007669"/>
    <property type="project" value="InterPro"/>
</dbReference>
<dbReference type="UniPathway" id="UPA00148"/>
<dbReference type="Pfam" id="PF02570">
    <property type="entry name" value="CbiC"/>
    <property type="match status" value="1"/>
</dbReference>
<evidence type="ECO:0000256" key="1">
    <source>
        <dbReference type="ARBA" id="ARBA00004953"/>
    </source>
</evidence>
<gene>
    <name evidence="6" type="ORF">SAMN02745215_01479</name>
</gene>
<name>A0A1M7T341_9FIRM</name>
<keyword evidence="7" id="KW-1185">Reference proteome</keyword>
<dbReference type="STRING" id="1121395.SAMN02745215_01479"/>
<evidence type="ECO:0000256" key="4">
    <source>
        <dbReference type="ARBA" id="ARBA00023235"/>
    </source>
</evidence>
<dbReference type="Gene3D" id="3.40.50.10230">
    <property type="entry name" value="Cobalamin biosynthesis CobH/CbiC, precorrin-8X methylmutase"/>
    <property type="match status" value="1"/>
</dbReference>
<evidence type="ECO:0000259" key="5">
    <source>
        <dbReference type="Pfam" id="PF02570"/>
    </source>
</evidence>
<dbReference type="InterPro" id="IPR003722">
    <property type="entry name" value="Cbl_synth_CobH/CbiC"/>
</dbReference>
<dbReference type="Proteomes" id="UP000184010">
    <property type="component" value="Unassembled WGS sequence"/>
</dbReference>
<accession>A0A1M7T341</accession>
<proteinExistence type="inferred from homology"/>
<evidence type="ECO:0000313" key="6">
    <source>
        <dbReference type="EMBL" id="SHN65072.1"/>
    </source>
</evidence>
<dbReference type="InterPro" id="IPR036588">
    <property type="entry name" value="CobH/CbiC_sf"/>
</dbReference>
<feature type="domain" description="Cobalamin biosynthesis precorrin-8X methylmutase CobH/CbiC" evidence="5">
    <location>
        <begin position="10"/>
        <end position="206"/>
    </location>
</feature>
<sequence>MKGFITDPLEIERESMRIIHGYLQQDWTEQELKIVERCIHTSGDPTLESVIRIHPQGIEAGLKALQQGASVITDVEMVRAGIAKKQLTQLGGVAECFLSDPRVADQAAEWGITRSMAALRLNKERLKGAIVAIGNAPTALLEVLELAQDPETRPALVVGIPVGFVGARESKDLLWNEHQELPSITILGNRGGSPLAATCVNALIYLAVNREI</sequence>
<evidence type="ECO:0000256" key="2">
    <source>
        <dbReference type="ARBA" id="ARBA00009774"/>
    </source>
</evidence>
<dbReference type="AlphaFoldDB" id="A0A1M7T341"/>
<comment type="pathway">
    <text evidence="1">Cofactor biosynthesis; adenosylcobalamin biosynthesis.</text>
</comment>